<evidence type="ECO:0000313" key="1">
    <source>
        <dbReference type="EMBL" id="KAI0045799.1"/>
    </source>
</evidence>
<accession>A0ACB8RNQ4</accession>
<reference evidence="1" key="1">
    <citation type="submission" date="2021-02" db="EMBL/GenBank/DDBJ databases">
        <authorList>
            <consortium name="DOE Joint Genome Institute"/>
            <person name="Ahrendt S."/>
            <person name="Looney B.P."/>
            <person name="Miyauchi S."/>
            <person name="Morin E."/>
            <person name="Drula E."/>
            <person name="Courty P.E."/>
            <person name="Chicoki N."/>
            <person name="Fauchery L."/>
            <person name="Kohler A."/>
            <person name="Kuo A."/>
            <person name="Labutti K."/>
            <person name="Pangilinan J."/>
            <person name="Lipzen A."/>
            <person name="Riley R."/>
            <person name="Andreopoulos W."/>
            <person name="He G."/>
            <person name="Johnson J."/>
            <person name="Barry K.W."/>
            <person name="Grigoriev I.V."/>
            <person name="Nagy L."/>
            <person name="Hibbett D."/>
            <person name="Henrissat B."/>
            <person name="Matheny P.B."/>
            <person name="Labbe J."/>
            <person name="Martin F."/>
        </authorList>
    </citation>
    <scope>NUCLEOTIDE SEQUENCE</scope>
    <source>
        <strain evidence="1">FP105234-sp</strain>
    </source>
</reference>
<dbReference type="EMBL" id="MU275941">
    <property type="protein sequence ID" value="KAI0045799.1"/>
    <property type="molecule type" value="Genomic_DNA"/>
</dbReference>
<name>A0ACB8RNQ4_9AGAM</name>
<keyword evidence="2" id="KW-1185">Reference proteome</keyword>
<gene>
    <name evidence="1" type="ORF">FA95DRAFT_85004</name>
</gene>
<proteinExistence type="predicted"/>
<evidence type="ECO:0000313" key="2">
    <source>
        <dbReference type="Proteomes" id="UP000814033"/>
    </source>
</evidence>
<comment type="caution">
    <text evidence="1">The sequence shown here is derived from an EMBL/GenBank/DDBJ whole genome shotgun (WGS) entry which is preliminary data.</text>
</comment>
<sequence length="194" mass="21703">MVGGPEICHVQTALTRPRTWRSARPPSSSPVFVYVYCIRSISLISTVSLPRTVGNGLYLHSSRQATARLDQAVALGHLRQHEALDARHRPLLPCQAVLTRAFNIHAARRSLSQLCLCVTHRECPGALVGVGLPPRGPGQQRRENTNTRRSRRASVAACRRACGARRTIPSRRRLNDLIPRHCVSCRRVSLWKQR</sequence>
<dbReference type="Proteomes" id="UP000814033">
    <property type="component" value="Unassembled WGS sequence"/>
</dbReference>
<reference evidence="1" key="2">
    <citation type="journal article" date="2022" name="New Phytol.">
        <title>Evolutionary transition to the ectomycorrhizal habit in the genomes of a hyperdiverse lineage of mushroom-forming fungi.</title>
        <authorList>
            <person name="Looney B."/>
            <person name="Miyauchi S."/>
            <person name="Morin E."/>
            <person name="Drula E."/>
            <person name="Courty P.E."/>
            <person name="Kohler A."/>
            <person name="Kuo A."/>
            <person name="LaButti K."/>
            <person name="Pangilinan J."/>
            <person name="Lipzen A."/>
            <person name="Riley R."/>
            <person name="Andreopoulos W."/>
            <person name="He G."/>
            <person name="Johnson J."/>
            <person name="Nolan M."/>
            <person name="Tritt A."/>
            <person name="Barry K.W."/>
            <person name="Grigoriev I.V."/>
            <person name="Nagy L.G."/>
            <person name="Hibbett D."/>
            <person name="Henrissat B."/>
            <person name="Matheny P.B."/>
            <person name="Labbe J."/>
            <person name="Martin F.M."/>
        </authorList>
    </citation>
    <scope>NUCLEOTIDE SEQUENCE</scope>
    <source>
        <strain evidence="1">FP105234-sp</strain>
    </source>
</reference>
<organism evidence="1 2">
    <name type="scientific">Auriscalpium vulgare</name>
    <dbReference type="NCBI Taxonomy" id="40419"/>
    <lineage>
        <taxon>Eukaryota</taxon>
        <taxon>Fungi</taxon>
        <taxon>Dikarya</taxon>
        <taxon>Basidiomycota</taxon>
        <taxon>Agaricomycotina</taxon>
        <taxon>Agaricomycetes</taxon>
        <taxon>Russulales</taxon>
        <taxon>Auriscalpiaceae</taxon>
        <taxon>Auriscalpium</taxon>
    </lineage>
</organism>
<protein>
    <submittedName>
        <fullName evidence="1">Uncharacterized protein</fullName>
    </submittedName>
</protein>